<evidence type="ECO:0000256" key="1">
    <source>
        <dbReference type="SAM" id="MobiDB-lite"/>
    </source>
</evidence>
<comment type="caution">
    <text evidence="2">The sequence shown here is derived from an EMBL/GenBank/DDBJ whole genome shotgun (WGS) entry which is preliminary data.</text>
</comment>
<evidence type="ECO:0000313" key="3">
    <source>
        <dbReference type="Proteomes" id="UP000256838"/>
    </source>
</evidence>
<gene>
    <name evidence="2" type="ORF">DWV00_10860</name>
</gene>
<dbReference type="AlphaFoldDB" id="A0A3D8K2G5"/>
<proteinExistence type="predicted"/>
<organism evidence="2 3">
    <name type="scientific">Trinickia dinghuensis</name>
    <dbReference type="NCBI Taxonomy" id="2291023"/>
    <lineage>
        <taxon>Bacteria</taxon>
        <taxon>Pseudomonadati</taxon>
        <taxon>Pseudomonadota</taxon>
        <taxon>Betaproteobacteria</taxon>
        <taxon>Burkholderiales</taxon>
        <taxon>Burkholderiaceae</taxon>
        <taxon>Trinickia</taxon>
    </lineage>
</organism>
<accession>A0A3D8K2G5</accession>
<protein>
    <submittedName>
        <fullName evidence="2">Uncharacterized protein</fullName>
    </submittedName>
</protein>
<feature type="region of interest" description="Disordered" evidence="1">
    <location>
        <begin position="86"/>
        <end position="108"/>
    </location>
</feature>
<evidence type="ECO:0000313" key="2">
    <source>
        <dbReference type="EMBL" id="RDU98761.1"/>
    </source>
</evidence>
<dbReference type="Proteomes" id="UP000256838">
    <property type="component" value="Unassembled WGS sequence"/>
</dbReference>
<keyword evidence="3" id="KW-1185">Reference proteome</keyword>
<sequence length="108" mass="11624">MKRLRLGYGEIFFVVLIVLTVAARIVDAWPASSREIDAVRTLAASNGAARSFVTASLSAEGSPSRREVRRWRVRVLAIDAAATRSGWNASGQATRSAEQGAEIGAEHK</sequence>
<feature type="compositionally biased region" description="Polar residues" evidence="1">
    <location>
        <begin position="86"/>
        <end position="97"/>
    </location>
</feature>
<name>A0A3D8K2G5_9BURK</name>
<dbReference type="EMBL" id="QRGA01000006">
    <property type="protein sequence ID" value="RDU98761.1"/>
    <property type="molecule type" value="Genomic_DNA"/>
</dbReference>
<reference evidence="2 3" key="1">
    <citation type="submission" date="2018-08" db="EMBL/GenBank/DDBJ databases">
        <title>Paraburkholderia sp. DHOM06 isolated from forest soil.</title>
        <authorList>
            <person name="Gao Z.-H."/>
            <person name="Qiu L.-H."/>
        </authorList>
    </citation>
    <scope>NUCLEOTIDE SEQUENCE [LARGE SCALE GENOMIC DNA]</scope>
    <source>
        <strain evidence="2 3">DHOM06</strain>
    </source>
</reference>